<keyword evidence="6" id="KW-0443">Lipid metabolism</keyword>
<keyword evidence="11" id="KW-1185">Reference proteome</keyword>
<evidence type="ECO:0000259" key="9">
    <source>
        <dbReference type="PROSITE" id="PS50255"/>
    </source>
</evidence>
<dbReference type="PROSITE" id="PS50255">
    <property type="entry name" value="CYTOCHROME_B5_2"/>
    <property type="match status" value="1"/>
</dbReference>
<dbReference type="CDD" id="cd03506">
    <property type="entry name" value="Delta6-FADS-like"/>
    <property type="match status" value="1"/>
</dbReference>
<evidence type="ECO:0000256" key="6">
    <source>
        <dbReference type="ARBA" id="ARBA00023098"/>
    </source>
</evidence>
<evidence type="ECO:0000313" key="10">
    <source>
        <dbReference type="EMBL" id="KAK7112010.1"/>
    </source>
</evidence>
<dbReference type="InterPro" id="IPR036400">
    <property type="entry name" value="Cyt_B5-like_heme/steroid_sf"/>
</dbReference>
<accession>A0AAN9GMG2</accession>
<dbReference type="PIRSF" id="PIRSF015921">
    <property type="entry name" value="FA_sphinglp_des"/>
    <property type="match status" value="1"/>
</dbReference>
<dbReference type="PANTHER" id="PTHR19353">
    <property type="entry name" value="FATTY ACID DESATURASE 2"/>
    <property type="match status" value="1"/>
</dbReference>
<keyword evidence="5" id="KW-0560">Oxidoreductase</keyword>
<dbReference type="GO" id="GO:0016717">
    <property type="term" value="F:oxidoreductase activity, acting on paired donors, with oxidation of a pair of donors resulting in the reduction of molecular oxygen to two molecules of water"/>
    <property type="evidence" value="ECO:0007669"/>
    <property type="project" value="TreeGrafter"/>
</dbReference>
<evidence type="ECO:0000256" key="5">
    <source>
        <dbReference type="ARBA" id="ARBA00023002"/>
    </source>
</evidence>
<dbReference type="InterPro" id="IPR012171">
    <property type="entry name" value="Fatty_acid_desaturase"/>
</dbReference>
<comment type="caution">
    <text evidence="10">The sequence shown here is derived from an EMBL/GenBank/DDBJ whole genome shotgun (WGS) entry which is preliminary data.</text>
</comment>
<reference evidence="10 11" key="1">
    <citation type="submission" date="2024-02" db="EMBL/GenBank/DDBJ databases">
        <title>Chromosome-scale genome assembly of the rough periwinkle Littorina saxatilis.</title>
        <authorList>
            <person name="De Jode A."/>
            <person name="Faria R."/>
            <person name="Formenti G."/>
            <person name="Sims Y."/>
            <person name="Smith T.P."/>
            <person name="Tracey A."/>
            <person name="Wood J.M.D."/>
            <person name="Zagrodzka Z.B."/>
            <person name="Johannesson K."/>
            <person name="Butlin R.K."/>
            <person name="Leder E.H."/>
        </authorList>
    </citation>
    <scope>NUCLEOTIDE SEQUENCE [LARGE SCALE GENOMIC DNA]</scope>
    <source>
        <strain evidence="10">Snail1</strain>
        <tissue evidence="10">Muscle</tissue>
    </source>
</reference>
<dbReference type="GO" id="GO:0016020">
    <property type="term" value="C:membrane"/>
    <property type="evidence" value="ECO:0007669"/>
    <property type="project" value="UniProtKB-SubCell"/>
</dbReference>
<evidence type="ECO:0000256" key="1">
    <source>
        <dbReference type="ARBA" id="ARBA00004141"/>
    </source>
</evidence>
<proteinExistence type="inferred from homology"/>
<dbReference type="GO" id="GO:0006629">
    <property type="term" value="P:lipid metabolic process"/>
    <property type="evidence" value="ECO:0007669"/>
    <property type="project" value="UniProtKB-KW"/>
</dbReference>
<feature type="transmembrane region" description="Helical" evidence="8">
    <location>
        <begin position="324"/>
        <end position="351"/>
    </location>
</feature>
<keyword evidence="3 8" id="KW-0812">Transmembrane</keyword>
<evidence type="ECO:0000256" key="7">
    <source>
        <dbReference type="ARBA" id="ARBA00023136"/>
    </source>
</evidence>
<organism evidence="10 11">
    <name type="scientific">Littorina saxatilis</name>
    <dbReference type="NCBI Taxonomy" id="31220"/>
    <lineage>
        <taxon>Eukaryota</taxon>
        <taxon>Metazoa</taxon>
        <taxon>Spiralia</taxon>
        <taxon>Lophotrochozoa</taxon>
        <taxon>Mollusca</taxon>
        <taxon>Gastropoda</taxon>
        <taxon>Caenogastropoda</taxon>
        <taxon>Littorinimorpha</taxon>
        <taxon>Littorinoidea</taxon>
        <taxon>Littorinidae</taxon>
        <taxon>Littorina</taxon>
    </lineage>
</organism>
<dbReference type="Pfam" id="PF00173">
    <property type="entry name" value="Cyt-b5"/>
    <property type="match status" value="1"/>
</dbReference>
<dbReference type="Pfam" id="PF00487">
    <property type="entry name" value="FA_desaturase"/>
    <property type="match status" value="1"/>
</dbReference>
<feature type="transmembrane region" description="Helical" evidence="8">
    <location>
        <begin position="293"/>
        <end position="312"/>
    </location>
</feature>
<evidence type="ECO:0000256" key="8">
    <source>
        <dbReference type="SAM" id="Phobius"/>
    </source>
</evidence>
<dbReference type="PRINTS" id="PR00363">
    <property type="entry name" value="CYTOCHROMEB5"/>
</dbReference>
<dbReference type="EMBL" id="JBAMIC010000002">
    <property type="protein sequence ID" value="KAK7112010.1"/>
    <property type="molecule type" value="Genomic_DNA"/>
</dbReference>
<protein>
    <recommendedName>
        <fullName evidence="9">Cytochrome b5 heme-binding domain-containing protein</fullName>
    </recommendedName>
</protein>
<dbReference type="InterPro" id="IPR005804">
    <property type="entry name" value="FA_desaturase_dom"/>
</dbReference>
<evidence type="ECO:0000256" key="3">
    <source>
        <dbReference type="ARBA" id="ARBA00022692"/>
    </source>
</evidence>
<evidence type="ECO:0000256" key="2">
    <source>
        <dbReference type="ARBA" id="ARBA00009295"/>
    </source>
</evidence>
<dbReference type="PANTHER" id="PTHR19353:SF88">
    <property type="entry name" value="DELTA(5) FATTY ACID DESATURASE FAT-4"/>
    <property type="match status" value="1"/>
</dbReference>
<feature type="transmembrane region" description="Helical" evidence="8">
    <location>
        <begin position="123"/>
        <end position="144"/>
    </location>
</feature>
<feature type="domain" description="Cytochrome b5 heme-binding" evidence="9">
    <location>
        <begin position="16"/>
        <end position="93"/>
    </location>
</feature>
<gene>
    <name evidence="10" type="ORF">V1264_011530</name>
</gene>
<evidence type="ECO:0000256" key="4">
    <source>
        <dbReference type="ARBA" id="ARBA00022989"/>
    </source>
</evidence>
<keyword evidence="4 8" id="KW-1133">Transmembrane helix</keyword>
<dbReference type="Gene3D" id="3.10.120.10">
    <property type="entry name" value="Cytochrome b5-like heme/steroid binding domain"/>
    <property type="match status" value="1"/>
</dbReference>
<keyword evidence="7 8" id="KW-0472">Membrane</keyword>
<sequence>MGKGGQGTQDLEKKEVKKFSWDEVKTHTESKDKWLVIEGQVYNITSWARKHPGGSRVISHYAGQDATDAFRAFHNNLDHVKKYLKPLHVGSIAHADAQPDTLESDFRSLRETAEKMGLFKTNYAFFFMHLAHILAFEAAGYLVMRQFGTGWIPYLISLFCHGCLQAQTGWLQHDFGHLSVFQNFYNLDHFLHYFTMGFIKAQTGWLQHDFGHLSVFKKSKWDHFFHYLTIGVIKGASPHWWNHMHYQHHAKPNVMDKDPDVRVEALFVIGKQMPVKVAQSKKKSMPYNWQQHYWFAIGPPLLFPVYFQFMLFRHMYTRKLWTDLFAVSLFFVRFYFLYWPLLGWGIIPFYFMIRCIESHWFTWVAQSNHVPMEVKADESESWMKLQIHATCNVEQSFFNDWFTGHLNFQIEHHLFPTMPRHNLYKITPLVKSLCEKHGIDYQVKSLYTAFADIVQALRNGGELWQASYEQFHSS</sequence>
<evidence type="ECO:0000313" key="11">
    <source>
        <dbReference type="Proteomes" id="UP001374579"/>
    </source>
</evidence>
<dbReference type="SUPFAM" id="SSF55856">
    <property type="entry name" value="Cytochrome b5-like heme/steroid binding domain"/>
    <property type="match status" value="1"/>
</dbReference>
<dbReference type="InterPro" id="IPR001199">
    <property type="entry name" value="Cyt_B5-like_heme/steroid-bd"/>
</dbReference>
<dbReference type="Proteomes" id="UP001374579">
    <property type="component" value="Unassembled WGS sequence"/>
</dbReference>
<dbReference type="AlphaFoldDB" id="A0AAN9GMG2"/>
<comment type="similarity">
    <text evidence="2">Belongs to the fatty acid desaturase type 1 family.</text>
</comment>
<name>A0AAN9GMG2_9CAEN</name>
<comment type="subcellular location">
    <subcellularLocation>
        <location evidence="1">Membrane</location>
        <topology evidence="1">Multi-pass membrane protein</topology>
    </subcellularLocation>
</comment>
<dbReference type="SMART" id="SM01117">
    <property type="entry name" value="Cyt-b5"/>
    <property type="match status" value="1"/>
</dbReference>